<dbReference type="RefSeq" id="WP_088430967.1">
    <property type="nucleotide sequence ID" value="NZ_CP021983.2"/>
</dbReference>
<dbReference type="Pfam" id="PF18276">
    <property type="entry name" value="TcA_TcB_BD"/>
    <property type="match status" value="1"/>
</dbReference>
<evidence type="ECO:0000313" key="2">
    <source>
        <dbReference type="EMBL" id="ASC73434.1"/>
    </source>
</evidence>
<dbReference type="Proteomes" id="UP000191901">
    <property type="component" value="Chromosome"/>
</dbReference>
<evidence type="ECO:0000259" key="1">
    <source>
        <dbReference type="Pfam" id="PF18276"/>
    </source>
</evidence>
<organism evidence="2 3">
    <name type="scientific">Halomicronema hongdechloris C2206</name>
    <dbReference type="NCBI Taxonomy" id="1641165"/>
    <lineage>
        <taxon>Bacteria</taxon>
        <taxon>Bacillati</taxon>
        <taxon>Cyanobacteriota</taxon>
        <taxon>Cyanophyceae</taxon>
        <taxon>Nodosilineales</taxon>
        <taxon>Nodosilineaceae</taxon>
        <taxon>Halomicronema</taxon>
    </lineage>
</organism>
<gene>
    <name evidence="2" type="ORF">XM38_044010</name>
</gene>
<keyword evidence="3" id="KW-1185">Reference proteome</keyword>
<evidence type="ECO:0000313" key="3">
    <source>
        <dbReference type="Proteomes" id="UP000191901"/>
    </source>
</evidence>
<name>A0A1Z3HT13_9CYAN</name>
<dbReference type="EMBL" id="CP021983">
    <property type="protein sequence ID" value="ASC73434.1"/>
    <property type="molecule type" value="Genomic_DNA"/>
</dbReference>
<protein>
    <recommendedName>
        <fullName evidence="1">Tc toxin complex TcA C-terminal TcB-binding domain-containing protein</fullName>
    </recommendedName>
</protein>
<feature type="domain" description="Tc toxin complex TcA C-terminal TcB-binding" evidence="1">
    <location>
        <begin position="7"/>
        <end position="197"/>
    </location>
</feature>
<dbReference type="InterPro" id="IPR040840">
    <property type="entry name" value="TcA_TcB_BD"/>
</dbReference>
<sequence>MSVPFVYSFFLQQATSMAKLAESQLGFERQETPPAFIQADYWEAPAGMEIGGDPHSAAPDRRGLTGSARLLQDIEQLDLYAFETNQRKLQLTKTLSLVQLSPGEFQIFRETGVLPFATAMEYFDRDFPGHYLRLITRVRTSVVALITPTDGIHATLSTTGLSRVVIGGTGFYQKIPVKRPPESVALTAAINATGLFETHAPASGHVVALRRYGR</sequence>
<dbReference type="AlphaFoldDB" id="A0A1Z3HT13"/>
<reference evidence="2 3" key="1">
    <citation type="journal article" date="2016" name="Biochim. Biophys. Acta">
        <title>Characterization of red-shifted phycobilisomes isolated from the chlorophyll f-containing cyanobacterium Halomicronema hongdechloris.</title>
        <authorList>
            <person name="Li Y."/>
            <person name="Lin Y."/>
            <person name="Garvey C.J."/>
            <person name="Birch D."/>
            <person name="Corkery R.W."/>
            <person name="Loughlin P.C."/>
            <person name="Scheer H."/>
            <person name="Willows R.D."/>
            <person name="Chen M."/>
        </authorList>
    </citation>
    <scope>NUCLEOTIDE SEQUENCE [LARGE SCALE GENOMIC DNA]</scope>
    <source>
        <strain evidence="2 3">C2206</strain>
    </source>
</reference>
<dbReference type="STRING" id="1641165.XM38_18205"/>
<accession>A0A1Z3HT13</accession>
<proteinExistence type="predicted"/>
<dbReference type="KEGG" id="hhg:XM38_044010"/>